<sequence length="329" mass="36146">MVSVRAEGQSTWHRSILCLALILLNRPVKQVGRAHTQSGMAAPGFCTSMCDRLPPATGMSASSLARLTSPLPWHKSCQSRRTRISQAAMNAAFLFSTHLTEMSSTMGPAMCSMFSESKLLPRNILQKLLEMSWRLAKIFEHKDVAKIPNNVNNEAKLLACEARLKELLLASQEVEKHLENYRTSVLNFQRDIERRKDGYDSQAATFAAVMLAAFCCACPPLVGGSLVLEGAEVAVATVATGGMMLSQGAAQSCTELLEYLSERRGCIRECQTVISTLANDIAKKNESISNALEDMDFAQESEEDGNLKDLVEILNDIADDLDKLWLKAK</sequence>
<protein>
    <submittedName>
        <fullName evidence="1">Uncharacterized protein</fullName>
    </submittedName>
</protein>
<evidence type="ECO:0000313" key="2">
    <source>
        <dbReference type="Proteomes" id="UP001642484"/>
    </source>
</evidence>
<name>A0ABP0KPP4_9DINO</name>
<proteinExistence type="predicted"/>
<gene>
    <name evidence="1" type="ORF">CCMP2556_LOCUS17254</name>
</gene>
<reference evidence="1 2" key="1">
    <citation type="submission" date="2024-02" db="EMBL/GenBank/DDBJ databases">
        <authorList>
            <person name="Chen Y."/>
            <person name="Shah S."/>
            <person name="Dougan E. K."/>
            <person name="Thang M."/>
            <person name="Chan C."/>
        </authorList>
    </citation>
    <scope>NUCLEOTIDE SEQUENCE [LARGE SCALE GENOMIC DNA]</scope>
</reference>
<comment type="caution">
    <text evidence="1">The sequence shown here is derived from an EMBL/GenBank/DDBJ whole genome shotgun (WGS) entry which is preliminary data.</text>
</comment>
<accession>A0ABP0KPP4</accession>
<organism evidence="1 2">
    <name type="scientific">Durusdinium trenchii</name>
    <dbReference type="NCBI Taxonomy" id="1381693"/>
    <lineage>
        <taxon>Eukaryota</taxon>
        <taxon>Sar</taxon>
        <taxon>Alveolata</taxon>
        <taxon>Dinophyceae</taxon>
        <taxon>Suessiales</taxon>
        <taxon>Symbiodiniaceae</taxon>
        <taxon>Durusdinium</taxon>
    </lineage>
</organism>
<dbReference type="Proteomes" id="UP001642484">
    <property type="component" value="Unassembled WGS sequence"/>
</dbReference>
<evidence type="ECO:0000313" key="1">
    <source>
        <dbReference type="EMBL" id="CAK9028827.1"/>
    </source>
</evidence>
<keyword evidence="2" id="KW-1185">Reference proteome</keyword>
<dbReference type="EMBL" id="CAXAMN010009469">
    <property type="protein sequence ID" value="CAK9028827.1"/>
    <property type="molecule type" value="Genomic_DNA"/>
</dbReference>